<reference evidence="1 2" key="2">
    <citation type="journal article" date="2012" name="Int. J. Syst. Evol. Microbiol.">
        <title>Magnetococcus marinus gen. nov., sp. nov., a marine, magnetotactic bacterium that represents a novel lineage (Magnetococcaceae fam. nov.; Magnetococcales ord. nov.) at the base of the Alphaproteobacteria.</title>
        <authorList>
            <person name="Bazylinski D.A."/>
            <person name="Williams T.J."/>
            <person name="Lefevre C.T."/>
            <person name="Berg R.J."/>
            <person name="Zhang C.L."/>
            <person name="Bowser S.S."/>
            <person name="Dean A.J."/>
            <person name="Beveridge T.J."/>
        </authorList>
    </citation>
    <scope>NUCLEOTIDE SEQUENCE [LARGE SCALE GENOMIC DNA]</scope>
    <source>
        <strain evidence="2">ATCC BAA-1437 / JCM 17883 / MC-1</strain>
    </source>
</reference>
<reference evidence="2" key="1">
    <citation type="journal article" date="2009" name="Appl. Environ. Microbiol.">
        <title>Complete genome sequence of the chemolithoautotrophic marine magnetotactic coccus strain MC-1.</title>
        <authorList>
            <person name="Schubbe S."/>
            <person name="Williams T.J."/>
            <person name="Xie G."/>
            <person name="Kiss H.E."/>
            <person name="Brettin T.S."/>
            <person name="Martinez D."/>
            <person name="Ross C.A."/>
            <person name="Schuler D."/>
            <person name="Cox B.L."/>
            <person name="Nealson K.H."/>
            <person name="Bazylinski D.A."/>
        </authorList>
    </citation>
    <scope>NUCLEOTIDE SEQUENCE [LARGE SCALE GENOMIC DNA]</scope>
    <source>
        <strain evidence="2">ATCC BAA-1437 / JCM 17883 / MC-1</strain>
    </source>
</reference>
<dbReference type="KEGG" id="mgm:Mmc1_1135"/>
<gene>
    <name evidence="1" type="ordered locus">Mmc1_1135</name>
</gene>
<dbReference type="AlphaFoldDB" id="A0L6Q6"/>
<evidence type="ECO:0000313" key="1">
    <source>
        <dbReference type="EMBL" id="ABK43649.1"/>
    </source>
</evidence>
<keyword evidence="2" id="KW-1185">Reference proteome</keyword>
<proteinExistence type="predicted"/>
<organism evidence="1 2">
    <name type="scientific">Magnetococcus marinus (strain ATCC BAA-1437 / JCM 17883 / MC-1)</name>
    <dbReference type="NCBI Taxonomy" id="156889"/>
    <lineage>
        <taxon>Bacteria</taxon>
        <taxon>Pseudomonadati</taxon>
        <taxon>Pseudomonadota</taxon>
        <taxon>Magnetococcia</taxon>
        <taxon>Magnetococcales</taxon>
        <taxon>Magnetococcaceae</taxon>
        <taxon>Magnetococcus</taxon>
    </lineage>
</organism>
<sequence>MAKNILDTIFVENVKFQKESAIRSVLPIKALRRVLAGFQLWRPPRVRANFCAGSNGAQKRKNLFLETRVIMCARIHSPAMMWCANHEAFRSRPAPD</sequence>
<name>A0L6Q6_MAGMM</name>
<dbReference type="Proteomes" id="UP000002586">
    <property type="component" value="Chromosome"/>
</dbReference>
<dbReference type="HOGENOM" id="CLU_2356396_0_0_5"/>
<evidence type="ECO:0000313" key="2">
    <source>
        <dbReference type="Proteomes" id="UP000002586"/>
    </source>
</evidence>
<dbReference type="EMBL" id="CP000471">
    <property type="protein sequence ID" value="ABK43649.1"/>
    <property type="molecule type" value="Genomic_DNA"/>
</dbReference>
<protein>
    <submittedName>
        <fullName evidence="1">Uncharacterized protein</fullName>
    </submittedName>
</protein>
<accession>A0L6Q6</accession>